<dbReference type="PANTHER" id="PTHR30537">
    <property type="entry name" value="HTH-TYPE TRANSCRIPTIONAL REGULATOR"/>
    <property type="match status" value="1"/>
</dbReference>
<dbReference type="Gene3D" id="1.10.10.10">
    <property type="entry name" value="Winged helix-like DNA-binding domain superfamily/Winged helix DNA-binding domain"/>
    <property type="match status" value="1"/>
</dbReference>
<comment type="similarity">
    <text evidence="1">Belongs to the LysR transcriptional regulatory family.</text>
</comment>
<dbReference type="InterPro" id="IPR036388">
    <property type="entry name" value="WH-like_DNA-bd_sf"/>
</dbReference>
<dbReference type="InterPro" id="IPR036390">
    <property type="entry name" value="WH_DNA-bd_sf"/>
</dbReference>
<accession>A0A225MDA5</accession>
<dbReference type="Proteomes" id="UP000214603">
    <property type="component" value="Unassembled WGS sequence"/>
</dbReference>
<dbReference type="CDD" id="cd08432">
    <property type="entry name" value="PBP2_GcdR_TrpI_HvrB_AmpR_like"/>
    <property type="match status" value="1"/>
</dbReference>
<sequence>MNPHLPPLNPLRVFECVARHRSFTAAARELHITQGAVSHQIRALENWLGIKLFERQGGQLRLSNGAAGYARALGSAFSGIVTATQEFTSIGSQQVLEVRGHTTFFTHWLIPLLPDFQRAHPNIKVRLAANVEWMAFEHDQAGVGIRYGDGDWEGLHSNLLFSDELTPVMAPSLARRLPQPCTLKGLLALPLLHSNRRPGHWADWIEAAHGKRAFSSSDMYCEDLSIIYECAIQGLGVALGQLRYLKQEFAQGKLVSPYPFVLRRPRGYHLVCPASQAEEPRIACFRQWLLAQV</sequence>
<protein>
    <submittedName>
        <fullName evidence="6">Transcriptional regulator</fullName>
    </submittedName>
</protein>
<evidence type="ECO:0000313" key="7">
    <source>
        <dbReference type="Proteomes" id="UP000214603"/>
    </source>
</evidence>
<dbReference type="SUPFAM" id="SSF53850">
    <property type="entry name" value="Periplasmic binding protein-like II"/>
    <property type="match status" value="1"/>
</dbReference>
<evidence type="ECO:0000256" key="4">
    <source>
        <dbReference type="ARBA" id="ARBA00023163"/>
    </source>
</evidence>
<dbReference type="PROSITE" id="PS50931">
    <property type="entry name" value="HTH_LYSR"/>
    <property type="match status" value="1"/>
</dbReference>
<evidence type="ECO:0000259" key="5">
    <source>
        <dbReference type="PROSITE" id="PS50931"/>
    </source>
</evidence>
<dbReference type="Pfam" id="PF03466">
    <property type="entry name" value="LysR_substrate"/>
    <property type="match status" value="1"/>
</dbReference>
<dbReference type="Pfam" id="PF00126">
    <property type="entry name" value="HTH_1"/>
    <property type="match status" value="1"/>
</dbReference>
<dbReference type="PANTHER" id="PTHR30537:SF74">
    <property type="entry name" value="HTH-TYPE TRANSCRIPTIONAL REGULATOR TRPI"/>
    <property type="match status" value="1"/>
</dbReference>
<evidence type="ECO:0000256" key="1">
    <source>
        <dbReference type="ARBA" id="ARBA00009437"/>
    </source>
</evidence>
<keyword evidence="2" id="KW-0805">Transcription regulation</keyword>
<comment type="caution">
    <text evidence="6">The sequence shown here is derived from an EMBL/GenBank/DDBJ whole genome shotgun (WGS) entry which is preliminary data.</text>
</comment>
<dbReference type="RefSeq" id="WP_088603965.1">
    <property type="nucleotide sequence ID" value="NZ_NJIH01000007.1"/>
</dbReference>
<reference evidence="7" key="1">
    <citation type="submission" date="2017-06" db="EMBL/GenBank/DDBJ databases">
        <title>Herbaspirillum phytohormonus sp. nov., isolated from the root nodule of Robinia pseudoacacia in lead-zinc mine.</title>
        <authorList>
            <person name="Fan M."/>
            <person name="Lin Y."/>
        </authorList>
    </citation>
    <scope>NUCLEOTIDE SEQUENCE [LARGE SCALE GENOMIC DNA]</scope>
    <source>
        <strain evidence="7">SC-089</strain>
    </source>
</reference>
<dbReference type="InterPro" id="IPR000847">
    <property type="entry name" value="LysR_HTH_N"/>
</dbReference>
<keyword evidence="4" id="KW-0804">Transcription</keyword>
<feature type="domain" description="HTH lysR-type" evidence="5">
    <location>
        <begin position="6"/>
        <end position="63"/>
    </location>
</feature>
<dbReference type="EMBL" id="NJIH01000007">
    <property type="protein sequence ID" value="OWT59236.1"/>
    <property type="molecule type" value="Genomic_DNA"/>
</dbReference>
<evidence type="ECO:0000256" key="2">
    <source>
        <dbReference type="ARBA" id="ARBA00023015"/>
    </source>
</evidence>
<proteinExistence type="inferred from homology"/>
<dbReference type="GO" id="GO:0006351">
    <property type="term" value="P:DNA-templated transcription"/>
    <property type="evidence" value="ECO:0007669"/>
    <property type="project" value="TreeGrafter"/>
</dbReference>
<gene>
    <name evidence="6" type="ORF">CEY11_13745</name>
</gene>
<dbReference type="GO" id="GO:0043565">
    <property type="term" value="F:sequence-specific DNA binding"/>
    <property type="evidence" value="ECO:0007669"/>
    <property type="project" value="TreeGrafter"/>
</dbReference>
<dbReference type="Gene3D" id="3.40.190.10">
    <property type="entry name" value="Periplasmic binding protein-like II"/>
    <property type="match status" value="2"/>
</dbReference>
<dbReference type="AlphaFoldDB" id="A0A225MDA5"/>
<dbReference type="InterPro" id="IPR058163">
    <property type="entry name" value="LysR-type_TF_proteobact-type"/>
</dbReference>
<dbReference type="GO" id="GO:0003700">
    <property type="term" value="F:DNA-binding transcription factor activity"/>
    <property type="evidence" value="ECO:0007669"/>
    <property type="project" value="InterPro"/>
</dbReference>
<keyword evidence="7" id="KW-1185">Reference proteome</keyword>
<dbReference type="PRINTS" id="PR00039">
    <property type="entry name" value="HTHLYSR"/>
</dbReference>
<dbReference type="SUPFAM" id="SSF46785">
    <property type="entry name" value="Winged helix' DNA-binding domain"/>
    <property type="match status" value="1"/>
</dbReference>
<dbReference type="OrthoDB" id="8683153at2"/>
<keyword evidence="3" id="KW-0238">DNA-binding</keyword>
<evidence type="ECO:0000256" key="3">
    <source>
        <dbReference type="ARBA" id="ARBA00023125"/>
    </source>
</evidence>
<organism evidence="6 7">
    <name type="scientific">Candidimonas nitroreducens</name>
    <dbReference type="NCBI Taxonomy" id="683354"/>
    <lineage>
        <taxon>Bacteria</taxon>
        <taxon>Pseudomonadati</taxon>
        <taxon>Pseudomonadota</taxon>
        <taxon>Betaproteobacteria</taxon>
        <taxon>Burkholderiales</taxon>
        <taxon>Alcaligenaceae</taxon>
        <taxon>Candidimonas</taxon>
    </lineage>
</organism>
<name>A0A225MDA5_9BURK</name>
<evidence type="ECO:0000313" key="6">
    <source>
        <dbReference type="EMBL" id="OWT59236.1"/>
    </source>
</evidence>
<dbReference type="InterPro" id="IPR005119">
    <property type="entry name" value="LysR_subst-bd"/>
</dbReference>